<evidence type="ECO:0000256" key="1">
    <source>
        <dbReference type="ARBA" id="ARBA00004141"/>
    </source>
</evidence>
<protein>
    <recommendedName>
        <fullName evidence="8">Ammonium transporter</fullName>
    </recommendedName>
</protein>
<evidence type="ECO:0000256" key="8">
    <source>
        <dbReference type="RuleBase" id="RU362002"/>
    </source>
</evidence>
<evidence type="ECO:0000256" key="7">
    <source>
        <dbReference type="ARBA" id="ARBA00023177"/>
    </source>
</evidence>
<comment type="subcellular location">
    <subcellularLocation>
        <location evidence="8">Cell membrane</location>
        <topology evidence="8">Multi-pass membrane protein</topology>
    </subcellularLocation>
    <subcellularLocation>
        <location evidence="1">Membrane</location>
        <topology evidence="1">Multi-pass membrane protein</topology>
    </subcellularLocation>
</comment>
<dbReference type="Pfam" id="PF00909">
    <property type="entry name" value="Ammonium_transp"/>
    <property type="match status" value="1"/>
</dbReference>
<evidence type="ECO:0000313" key="11">
    <source>
        <dbReference type="EMBL" id="CAE0446337.1"/>
    </source>
</evidence>
<feature type="transmembrane region" description="Helical" evidence="8">
    <location>
        <begin position="355"/>
        <end position="373"/>
    </location>
</feature>
<name>A0A7S3PPI3_9STRA</name>
<evidence type="ECO:0000259" key="10">
    <source>
        <dbReference type="Pfam" id="PF00909"/>
    </source>
</evidence>
<organism evidence="11">
    <name type="scientific">Aplanochytrium stocchinoi</name>
    <dbReference type="NCBI Taxonomy" id="215587"/>
    <lineage>
        <taxon>Eukaryota</taxon>
        <taxon>Sar</taxon>
        <taxon>Stramenopiles</taxon>
        <taxon>Bigyra</taxon>
        <taxon>Labyrinthulomycetes</taxon>
        <taxon>Thraustochytrida</taxon>
        <taxon>Thraustochytriidae</taxon>
        <taxon>Aplanochytrium</taxon>
    </lineage>
</organism>
<gene>
    <name evidence="11" type="ORF">ASTO00021_LOCUS16339</name>
</gene>
<feature type="region of interest" description="Disordered" evidence="9">
    <location>
        <begin position="472"/>
        <end position="511"/>
    </location>
</feature>
<feature type="transmembrane region" description="Helical" evidence="8">
    <location>
        <begin position="322"/>
        <end position="343"/>
    </location>
</feature>
<reference evidence="11" key="1">
    <citation type="submission" date="2021-01" db="EMBL/GenBank/DDBJ databases">
        <authorList>
            <person name="Corre E."/>
            <person name="Pelletier E."/>
            <person name="Niang G."/>
            <person name="Scheremetjew M."/>
            <person name="Finn R."/>
            <person name="Kale V."/>
            <person name="Holt S."/>
            <person name="Cochrane G."/>
            <person name="Meng A."/>
            <person name="Brown T."/>
            <person name="Cohen L."/>
        </authorList>
    </citation>
    <scope>NUCLEOTIDE SEQUENCE</scope>
    <source>
        <strain evidence="11">GSBS06</strain>
    </source>
</reference>
<comment type="caution">
    <text evidence="8">Lacks conserved residue(s) required for the propagation of feature annotation.</text>
</comment>
<dbReference type="EMBL" id="HBIN01021333">
    <property type="protein sequence ID" value="CAE0446337.1"/>
    <property type="molecule type" value="Transcribed_RNA"/>
</dbReference>
<feature type="transmembrane region" description="Helical" evidence="8">
    <location>
        <begin position="405"/>
        <end position="429"/>
    </location>
</feature>
<feature type="compositionally biased region" description="Basic and acidic residues" evidence="9">
    <location>
        <begin position="472"/>
        <end position="481"/>
    </location>
</feature>
<accession>A0A7S3PPI3</accession>
<feature type="transmembrane region" description="Helical" evidence="8">
    <location>
        <begin position="235"/>
        <end position="256"/>
    </location>
</feature>
<evidence type="ECO:0000256" key="6">
    <source>
        <dbReference type="ARBA" id="ARBA00023136"/>
    </source>
</evidence>
<evidence type="ECO:0000256" key="4">
    <source>
        <dbReference type="ARBA" id="ARBA00022692"/>
    </source>
</evidence>
<keyword evidence="6 8" id="KW-0472">Membrane</keyword>
<feature type="transmembrane region" description="Helical" evidence="8">
    <location>
        <begin position="124"/>
        <end position="143"/>
    </location>
</feature>
<dbReference type="Gene3D" id="1.10.3430.10">
    <property type="entry name" value="Ammonium transporter AmtB like domains"/>
    <property type="match status" value="1"/>
</dbReference>
<dbReference type="GO" id="GO:0008519">
    <property type="term" value="F:ammonium channel activity"/>
    <property type="evidence" value="ECO:0007669"/>
    <property type="project" value="InterPro"/>
</dbReference>
<keyword evidence="7 8" id="KW-0924">Ammonia transport</keyword>
<feature type="transmembrane region" description="Helical" evidence="8">
    <location>
        <begin position="150"/>
        <end position="171"/>
    </location>
</feature>
<feature type="transmembrane region" description="Helical" evidence="8">
    <location>
        <begin position="40"/>
        <end position="60"/>
    </location>
</feature>
<dbReference type="InterPro" id="IPR029020">
    <property type="entry name" value="Ammonium/urea_transptr"/>
</dbReference>
<keyword evidence="3 8" id="KW-0813">Transport</keyword>
<dbReference type="AlphaFoldDB" id="A0A7S3PPI3"/>
<dbReference type="InterPro" id="IPR024041">
    <property type="entry name" value="NH4_transpt_AmtB-like_dom"/>
</dbReference>
<keyword evidence="5 8" id="KW-1133">Transmembrane helix</keyword>
<dbReference type="GO" id="GO:0005886">
    <property type="term" value="C:plasma membrane"/>
    <property type="evidence" value="ECO:0007669"/>
    <property type="project" value="UniProtKB-SubCell"/>
</dbReference>
<evidence type="ECO:0000256" key="9">
    <source>
        <dbReference type="SAM" id="MobiDB-lite"/>
    </source>
</evidence>
<feature type="domain" description="Ammonium transporter AmtB-like" evidence="10">
    <location>
        <begin position="41"/>
        <end position="457"/>
    </location>
</feature>
<proteinExistence type="inferred from homology"/>
<feature type="transmembrane region" description="Helical" evidence="8">
    <location>
        <begin position="72"/>
        <end position="91"/>
    </location>
</feature>
<dbReference type="PANTHER" id="PTHR11730:SF6">
    <property type="entry name" value="AMMONIUM TRANSPORTER"/>
    <property type="match status" value="1"/>
</dbReference>
<evidence type="ECO:0000256" key="3">
    <source>
        <dbReference type="ARBA" id="ARBA00022448"/>
    </source>
</evidence>
<dbReference type="FunFam" id="1.10.3430.10:FF:000008">
    <property type="entry name" value="Ammonium transporter"/>
    <property type="match status" value="1"/>
</dbReference>
<comment type="similarity">
    <text evidence="2 8">Belongs to the ammonia transporter channel (TC 1.A.11.2) family.</text>
</comment>
<dbReference type="InterPro" id="IPR001905">
    <property type="entry name" value="Ammonium_transpt"/>
</dbReference>
<sequence length="511" mass="54410">MAALNETFCASLGDQNSILLCNQIVANYAEIAQTQSDTDIFYILWAGSLVFMMHLGFAMLSAGAVRVKNTKNILLCILIDACTCAVAWWLLGYGFAYGDSAGGFIGTSRFAGVGFGDEFAYQDWFFQFAFAATAATIVSGAVAERATFEAYMSYSVLLSIWVYPVVVHWIWGGGFLTAGPDGLLGVGAIDFAGDGPVHMVGGVAGAIGAKLIGPRIGRYNADGELVEIPGHSSPLAFLGVFILWVGWFGFNAGSALSIVGNGQVAERAVVNTMLSSAAGGLGGLFFRTAVWPGREWDITAALNGVLAGLVGITASCHVVETWGALIIGLCAGIFYILASRFTIRVMGVDDPLDATPVHMFCGGLGLLMTAFFANPDFVLEWNDGYAESDRKTYSGIFYGGNGKLLAAQIVEILVVLCWVAAFITPYFGFLKYMGWLRVSPDQEESGLDDSHHGGSAYPEIYAEDNIYKSSRKLKDNGDVENGKSSTPESFSDLPKPSVSPEQAKTEDVASS</sequence>
<feature type="transmembrane region" description="Helical" evidence="8">
    <location>
        <begin position="268"/>
        <end position="286"/>
    </location>
</feature>
<evidence type="ECO:0000256" key="2">
    <source>
        <dbReference type="ARBA" id="ARBA00005887"/>
    </source>
</evidence>
<dbReference type="SUPFAM" id="SSF111352">
    <property type="entry name" value="Ammonium transporter"/>
    <property type="match status" value="1"/>
</dbReference>
<dbReference type="PANTHER" id="PTHR11730">
    <property type="entry name" value="AMMONIUM TRANSPORTER"/>
    <property type="match status" value="1"/>
</dbReference>
<evidence type="ECO:0000256" key="5">
    <source>
        <dbReference type="ARBA" id="ARBA00022989"/>
    </source>
</evidence>
<dbReference type="NCBIfam" id="TIGR00836">
    <property type="entry name" value="amt"/>
    <property type="match status" value="1"/>
</dbReference>
<keyword evidence="4 8" id="KW-0812">Transmembrane</keyword>
<dbReference type="GO" id="GO:0097272">
    <property type="term" value="P:ammonium homeostasis"/>
    <property type="evidence" value="ECO:0007669"/>
    <property type="project" value="TreeGrafter"/>
</dbReference>